<dbReference type="SUPFAM" id="SSF46785">
    <property type="entry name" value="Winged helix' DNA-binding domain"/>
    <property type="match status" value="1"/>
</dbReference>
<evidence type="ECO:0000313" key="6">
    <source>
        <dbReference type="Proteomes" id="UP001477947"/>
    </source>
</evidence>
<dbReference type="EMBL" id="CP154622">
    <property type="protein sequence ID" value="XAM40297.1"/>
    <property type="molecule type" value="Genomic_DNA"/>
</dbReference>
<evidence type="ECO:0000259" key="4">
    <source>
        <dbReference type="PROSITE" id="PS50987"/>
    </source>
</evidence>
<proteinExistence type="predicted"/>
<keyword evidence="2" id="KW-0238">DNA-binding</keyword>
<organism evidence="5 6">
    <name type="scientific">Terrisporobacter petrolearius</name>
    <dbReference type="NCBI Taxonomy" id="1460447"/>
    <lineage>
        <taxon>Bacteria</taxon>
        <taxon>Bacillati</taxon>
        <taxon>Bacillota</taxon>
        <taxon>Clostridia</taxon>
        <taxon>Peptostreptococcales</taxon>
        <taxon>Peptostreptococcaceae</taxon>
        <taxon>Terrisporobacter</taxon>
    </lineage>
</organism>
<dbReference type="PRINTS" id="PR00778">
    <property type="entry name" value="HTHARSR"/>
</dbReference>
<dbReference type="InterPro" id="IPR051081">
    <property type="entry name" value="HTH_MetalResp_TranReg"/>
</dbReference>
<dbReference type="Pfam" id="PF01022">
    <property type="entry name" value="HTH_5"/>
    <property type="match status" value="1"/>
</dbReference>
<reference evidence="5 6" key="1">
    <citation type="submission" date="2024-04" db="EMBL/GenBank/DDBJ databases">
        <title>Isolation and characterization of novel acetogenic strains of the genera Terrisporobacter and Acetoanaerobium.</title>
        <authorList>
            <person name="Boeer T."/>
            <person name="Schueler M.A."/>
            <person name="Lueschen A."/>
            <person name="Eysell L."/>
            <person name="Droege J."/>
            <person name="Heinemann M."/>
            <person name="Engelhardt L."/>
            <person name="Basen M."/>
            <person name="Daniel R."/>
        </authorList>
    </citation>
    <scope>NUCLEOTIDE SEQUENCE [LARGE SCALE GENOMIC DNA]</scope>
    <source>
        <strain evidence="5 6">ELB</strain>
    </source>
</reference>
<name>A0ABZ3FC28_9FIRM</name>
<dbReference type="PANTHER" id="PTHR33154">
    <property type="entry name" value="TRANSCRIPTIONAL REGULATOR, ARSR FAMILY"/>
    <property type="match status" value="1"/>
</dbReference>
<dbReference type="PROSITE" id="PS50987">
    <property type="entry name" value="HTH_ARSR_2"/>
    <property type="match status" value="1"/>
</dbReference>
<dbReference type="Gene3D" id="1.10.10.10">
    <property type="entry name" value="Winged helix-like DNA-binding domain superfamily/Winged helix DNA-binding domain"/>
    <property type="match status" value="1"/>
</dbReference>
<dbReference type="InterPro" id="IPR001845">
    <property type="entry name" value="HTH_ArsR_DNA-bd_dom"/>
</dbReference>
<dbReference type="Proteomes" id="UP001477947">
    <property type="component" value="Chromosome"/>
</dbReference>
<protein>
    <recommendedName>
        <fullName evidence="4">HTH arsR-type domain-containing protein</fullName>
    </recommendedName>
</protein>
<evidence type="ECO:0000256" key="2">
    <source>
        <dbReference type="ARBA" id="ARBA00023125"/>
    </source>
</evidence>
<dbReference type="PANTHER" id="PTHR33154:SF18">
    <property type="entry name" value="ARSENICAL RESISTANCE OPERON REPRESSOR"/>
    <property type="match status" value="1"/>
</dbReference>
<dbReference type="NCBIfam" id="NF033788">
    <property type="entry name" value="HTH_metalloreg"/>
    <property type="match status" value="1"/>
</dbReference>
<dbReference type="InterPro" id="IPR011991">
    <property type="entry name" value="ArsR-like_HTH"/>
</dbReference>
<evidence type="ECO:0000256" key="3">
    <source>
        <dbReference type="ARBA" id="ARBA00023163"/>
    </source>
</evidence>
<dbReference type="RefSeq" id="WP_343338445.1">
    <property type="nucleotide sequence ID" value="NZ_CP154622.1"/>
</dbReference>
<dbReference type="InterPro" id="IPR036388">
    <property type="entry name" value="WH-like_DNA-bd_sf"/>
</dbReference>
<accession>A0ABZ3FC28</accession>
<sequence>MDEILDFFKVLSDETRLRIMILLNERKLCVCEICDILDISQPKASRHLTKLRDMGFVLDERQGQWIFYSLTLKSKSMERILLEIRNNINEYPRLFLDLEKVNRNIDDYCELRERSFVKK</sequence>
<dbReference type="InterPro" id="IPR036390">
    <property type="entry name" value="WH_DNA-bd_sf"/>
</dbReference>
<evidence type="ECO:0000256" key="1">
    <source>
        <dbReference type="ARBA" id="ARBA00023015"/>
    </source>
</evidence>
<feature type="domain" description="HTH arsR-type" evidence="4">
    <location>
        <begin position="1"/>
        <end position="92"/>
    </location>
</feature>
<keyword evidence="3" id="KW-0804">Transcription</keyword>
<gene>
    <name evidence="5" type="ORF">TPELB_05990</name>
</gene>
<evidence type="ECO:0000313" key="5">
    <source>
        <dbReference type="EMBL" id="XAM40297.1"/>
    </source>
</evidence>
<dbReference type="SMART" id="SM00418">
    <property type="entry name" value="HTH_ARSR"/>
    <property type="match status" value="1"/>
</dbReference>
<keyword evidence="6" id="KW-1185">Reference proteome</keyword>
<dbReference type="CDD" id="cd00090">
    <property type="entry name" value="HTH_ARSR"/>
    <property type="match status" value="1"/>
</dbReference>
<keyword evidence="1" id="KW-0805">Transcription regulation</keyword>